<accession>A0ABY6M1T6</accession>
<organism evidence="1 2">
    <name type="scientific">Flavobacterium agricola</name>
    <dbReference type="NCBI Taxonomy" id="2870839"/>
    <lineage>
        <taxon>Bacteria</taxon>
        <taxon>Pseudomonadati</taxon>
        <taxon>Bacteroidota</taxon>
        <taxon>Flavobacteriia</taxon>
        <taxon>Flavobacteriales</taxon>
        <taxon>Flavobacteriaceae</taxon>
        <taxon>Flavobacterium</taxon>
    </lineage>
</organism>
<keyword evidence="2" id="KW-1185">Reference proteome</keyword>
<evidence type="ECO:0000313" key="2">
    <source>
        <dbReference type="Proteomes" id="UP001163328"/>
    </source>
</evidence>
<gene>
    <name evidence="1" type="ORF">K5I29_06370</name>
</gene>
<dbReference type="Proteomes" id="UP001163328">
    <property type="component" value="Chromosome"/>
</dbReference>
<protein>
    <submittedName>
        <fullName evidence="1">Helix-turn-helix domain-containing protein</fullName>
    </submittedName>
</protein>
<evidence type="ECO:0000313" key="1">
    <source>
        <dbReference type="EMBL" id="UYW02501.1"/>
    </source>
</evidence>
<dbReference type="SUPFAM" id="SSF54060">
    <property type="entry name" value="His-Me finger endonucleases"/>
    <property type="match status" value="1"/>
</dbReference>
<name>A0ABY6M1T6_9FLAO</name>
<proteinExistence type="predicted"/>
<sequence length="180" mass="20944">MTKKSNEIFANKNSKEKRKEIDFVKGYFLYEDGRCYSEKSNKFLSKVRTNGKTPNKYYYMYDLTPYGGCLVSRLVMYVFGDHEYTNFKEMPKVIQVDGDPENSHISNLKFATQSEINLINNIKPSPVCYTDTGTIKIKDKKLVVNMLAQNFTYKKIAAVFETSEMSVYRFVKRHIKGQTV</sequence>
<reference evidence="1" key="1">
    <citation type="submission" date="2021-08" db="EMBL/GenBank/DDBJ databases">
        <title>Flavobacterium sp. strain CC-SYL302.</title>
        <authorList>
            <person name="Lin S.-Y."/>
            <person name="Lee T.-H."/>
            <person name="Young C.-C."/>
        </authorList>
    </citation>
    <scope>NUCLEOTIDE SEQUENCE</scope>
    <source>
        <strain evidence="1">CC-SYL302</strain>
    </source>
</reference>
<dbReference type="RefSeq" id="WP_264435066.1">
    <property type="nucleotide sequence ID" value="NZ_CP081495.1"/>
</dbReference>
<dbReference type="EMBL" id="CP081495">
    <property type="protein sequence ID" value="UYW02501.1"/>
    <property type="molecule type" value="Genomic_DNA"/>
</dbReference>
<dbReference type="Gene3D" id="3.90.75.20">
    <property type="match status" value="1"/>
</dbReference>
<dbReference type="InterPro" id="IPR044925">
    <property type="entry name" value="His-Me_finger_sf"/>
</dbReference>